<feature type="compositionally biased region" description="Basic residues" evidence="1">
    <location>
        <begin position="488"/>
        <end position="498"/>
    </location>
</feature>
<reference evidence="2" key="1">
    <citation type="submission" date="2020-02" db="EMBL/GenBank/DDBJ databases">
        <authorList>
            <person name="Meier V. D."/>
        </authorList>
    </citation>
    <scope>NUCLEOTIDE SEQUENCE</scope>
    <source>
        <strain evidence="2">AVDCRST_MAG41</strain>
    </source>
</reference>
<feature type="compositionally biased region" description="Low complexity" evidence="1">
    <location>
        <begin position="438"/>
        <end position="447"/>
    </location>
</feature>
<dbReference type="EMBL" id="CADCTP010000173">
    <property type="protein sequence ID" value="CAA9249461.1"/>
    <property type="molecule type" value="Genomic_DNA"/>
</dbReference>
<feature type="compositionally biased region" description="Basic residues" evidence="1">
    <location>
        <begin position="225"/>
        <end position="235"/>
    </location>
</feature>
<proteinExistence type="predicted"/>
<feature type="region of interest" description="Disordered" evidence="1">
    <location>
        <begin position="225"/>
        <end position="279"/>
    </location>
</feature>
<feature type="compositionally biased region" description="Gly residues" evidence="1">
    <location>
        <begin position="265"/>
        <end position="278"/>
    </location>
</feature>
<feature type="region of interest" description="Disordered" evidence="1">
    <location>
        <begin position="411"/>
        <end position="529"/>
    </location>
</feature>
<feature type="non-terminal residue" evidence="2">
    <location>
        <position position="529"/>
    </location>
</feature>
<sequence>ARRTRLVRRHRDRRRSRRGNGLDRAGRQRETRPGAGGGPLSALPHRGVAAVGHRGPDGPHRRAGPGRAGRVHQETRRAMGVGRQPRAVDGLLQGRPGHAVRLRLPGGARPVRQDAAGQRPGARRRRARGAPGRRLHAAGRRRRHRHGDLPGRRRADRDGRGPLDRRRVRPGWHRDPPAAQPGLGPVPEEPRGVELLEGRHPAAGGGRGQHLPADLRRGLVVVHPAARRRHQHRRGGGQLRAGEAPRRRHGGLLHRRAGTDPGAGRAAGRGAAGGGAAGRPGLVVRLRPVRRRRVRGLRRRGLLHRPAVLHRRAPGDAVRVPGGGVGEHRAGPPGGGPGQGAGLLRERVPEGVRPAAGTGLLPLRRPRHQQGLVLLARPQPVRRARDRPPAGVHLADRRRVRAPVLVQPLPATAGRARAAAGHHRADLRRQVDRGGRGPAAAAGPLGRLHGRRGPGRGRRPPAAGPLDPDGRRGVAGTQPAAGAAAGAGRRHRRQRRPGRPAGDRRGGPGGRAEPGARGRQLRPAGPGHL</sequence>
<feature type="compositionally biased region" description="Basic residues" evidence="1">
    <location>
        <begin position="448"/>
        <end position="459"/>
    </location>
</feature>
<feature type="compositionally biased region" description="Basic and acidic residues" evidence="1">
    <location>
        <begin position="20"/>
        <end position="32"/>
    </location>
</feature>
<feature type="compositionally biased region" description="Low complexity" evidence="1">
    <location>
        <begin position="475"/>
        <end position="487"/>
    </location>
</feature>
<feature type="region of interest" description="Disordered" evidence="1">
    <location>
        <begin position="1"/>
        <end position="191"/>
    </location>
</feature>
<evidence type="ECO:0000256" key="1">
    <source>
        <dbReference type="SAM" id="MobiDB-lite"/>
    </source>
</evidence>
<feature type="non-terminal residue" evidence="2">
    <location>
        <position position="1"/>
    </location>
</feature>
<feature type="compositionally biased region" description="Basic residues" evidence="1">
    <location>
        <begin position="1"/>
        <end position="18"/>
    </location>
</feature>
<feature type="compositionally biased region" description="Basic residues" evidence="1">
    <location>
        <begin position="246"/>
        <end position="256"/>
    </location>
</feature>
<feature type="compositionally biased region" description="Basic and acidic residues" evidence="1">
    <location>
        <begin position="147"/>
        <end position="165"/>
    </location>
</feature>
<gene>
    <name evidence="2" type="ORF">AVDCRST_MAG41-2003</name>
</gene>
<dbReference type="AlphaFoldDB" id="A0A6J4IDM4"/>
<name>A0A6J4IDM4_9ACTN</name>
<accession>A0A6J4IDM4</accession>
<feature type="compositionally biased region" description="Basic residues" evidence="1">
    <location>
        <begin position="121"/>
        <end position="146"/>
    </location>
</feature>
<organism evidence="2">
    <name type="scientific">uncultured Mycobacteriales bacterium</name>
    <dbReference type="NCBI Taxonomy" id="581187"/>
    <lineage>
        <taxon>Bacteria</taxon>
        <taxon>Bacillati</taxon>
        <taxon>Actinomycetota</taxon>
        <taxon>Actinomycetes</taxon>
        <taxon>Mycobacteriales</taxon>
        <taxon>environmental samples</taxon>
    </lineage>
</organism>
<protein>
    <submittedName>
        <fullName evidence="2">FIG022199: FAD-binding protein</fullName>
    </submittedName>
</protein>
<evidence type="ECO:0000313" key="2">
    <source>
        <dbReference type="EMBL" id="CAA9249461.1"/>
    </source>
</evidence>
<feature type="compositionally biased region" description="Basic and acidic residues" evidence="1">
    <location>
        <begin position="423"/>
        <end position="435"/>
    </location>
</feature>